<dbReference type="Pfam" id="PF01979">
    <property type="entry name" value="Amidohydro_1"/>
    <property type="match status" value="1"/>
</dbReference>
<evidence type="ECO:0000313" key="3">
    <source>
        <dbReference type="Proteomes" id="UP000177894"/>
    </source>
</evidence>
<accession>A0ABM6EXX7</accession>
<dbReference type="InterPro" id="IPR011059">
    <property type="entry name" value="Metal-dep_hydrolase_composite"/>
</dbReference>
<dbReference type="RefSeq" id="WP_070972027.1">
    <property type="nucleotide sequence ID" value="NZ_CP017603.1"/>
</dbReference>
<organism evidence="2 3">
    <name type="scientific">Clostridium formicaceticum</name>
    <dbReference type="NCBI Taxonomy" id="1497"/>
    <lineage>
        <taxon>Bacteria</taxon>
        <taxon>Bacillati</taxon>
        <taxon>Bacillota</taxon>
        <taxon>Clostridia</taxon>
        <taxon>Eubacteriales</taxon>
        <taxon>Clostridiaceae</taxon>
        <taxon>Clostridium</taxon>
    </lineage>
</organism>
<dbReference type="InterPro" id="IPR006680">
    <property type="entry name" value="Amidohydro-rel"/>
</dbReference>
<sequence>MVTNYVEVITLQFILIKNALLINTEDKGVTKKNILISQGKIKKVSEEIDYDVSSTDVIDVQEKYVLPGLIDCHTHVGIIEEATGKIGVDNNETSDPVTPHMRGIDAIHPFDLAFQDAIKSGITTVMTGPGSNNAVGGLSTAIKTYGKIIDEMIIRNPVGLKIALGENPMSTYGKMNKAPVTRMATAALIRELFMRTQDYMVQKENNKLKERNIQLESVMPLLKGEISLRAHAHRADDIVTACRIAEEFGISKLVIEHGTEANLVKEYLKERKVPVAFGPMLTPRLKIELKKRDYTCALDLIEAGVKVALITDHPYNLIDQLRIVAALAISEGLSEADAMKCITAYPAEILECHQRIGKMEEGYDADLVVFDGRPFDINTKVFLTMIDGKIVYSR</sequence>
<protein>
    <submittedName>
        <fullName evidence="2">Amidohydrolase</fullName>
    </submittedName>
</protein>
<proteinExistence type="predicted"/>
<dbReference type="InterPro" id="IPR051781">
    <property type="entry name" value="Metallo-dep_Hydrolase"/>
</dbReference>
<dbReference type="PANTHER" id="PTHR43135">
    <property type="entry name" value="ALPHA-D-RIBOSE 1-METHYLPHOSPHONATE 5-TRIPHOSPHATE DIPHOSPHATASE"/>
    <property type="match status" value="1"/>
</dbReference>
<reference evidence="2 3" key="1">
    <citation type="submission" date="2016-10" db="EMBL/GenBank/DDBJ databases">
        <title>Complete Genome Sequence of Acetogen Clostridium formicoaceticum ATCC 27076.</title>
        <authorList>
            <person name="Bao T."/>
            <person name="Cheng C."/>
            <person name="Zhao J."/>
            <person name="Yang S.-T."/>
            <person name="Wang J."/>
            <person name="Wang M."/>
        </authorList>
    </citation>
    <scope>NUCLEOTIDE SEQUENCE [LARGE SCALE GENOMIC DNA]</scope>
    <source>
        <strain evidence="2 3">ATCC 27076</strain>
    </source>
</reference>
<keyword evidence="3" id="KW-1185">Reference proteome</keyword>
<dbReference type="InterPro" id="IPR032466">
    <property type="entry name" value="Metal_Hydrolase"/>
</dbReference>
<evidence type="ECO:0000313" key="2">
    <source>
        <dbReference type="EMBL" id="AOY77819.1"/>
    </source>
</evidence>
<dbReference type="Gene3D" id="3.20.20.140">
    <property type="entry name" value="Metal-dependent hydrolases"/>
    <property type="match status" value="1"/>
</dbReference>
<dbReference type="Gene3D" id="2.30.40.10">
    <property type="entry name" value="Urease, subunit C, domain 1"/>
    <property type="match status" value="1"/>
</dbReference>
<dbReference type="SUPFAM" id="SSF51338">
    <property type="entry name" value="Composite domain of metallo-dependent hydrolases"/>
    <property type="match status" value="1"/>
</dbReference>
<dbReference type="EMBL" id="CP017603">
    <property type="protein sequence ID" value="AOY77819.1"/>
    <property type="molecule type" value="Genomic_DNA"/>
</dbReference>
<feature type="domain" description="Amidohydrolase-related" evidence="1">
    <location>
        <begin position="64"/>
        <end position="391"/>
    </location>
</feature>
<dbReference type="PANTHER" id="PTHR43135:SF3">
    <property type="entry name" value="ALPHA-D-RIBOSE 1-METHYLPHOSPHONATE 5-TRIPHOSPHATE DIPHOSPHATASE"/>
    <property type="match status" value="1"/>
</dbReference>
<gene>
    <name evidence="2" type="ORF">BJL90_19315</name>
</gene>
<dbReference type="Proteomes" id="UP000177894">
    <property type="component" value="Chromosome"/>
</dbReference>
<dbReference type="SUPFAM" id="SSF51556">
    <property type="entry name" value="Metallo-dependent hydrolases"/>
    <property type="match status" value="1"/>
</dbReference>
<evidence type="ECO:0000259" key="1">
    <source>
        <dbReference type="Pfam" id="PF01979"/>
    </source>
</evidence>
<name>A0ABM6EXX7_9CLOT</name>
<dbReference type="CDD" id="cd01309">
    <property type="entry name" value="Met_dep_hydrolase_C"/>
    <property type="match status" value="1"/>
</dbReference>